<sequence length="340" mass="38306">MRREWELEDLIACWTLDEDEFALVGNKTGATRLGFSLMLKHFELEARFPRREDVPRPAVEFMAGQVKVDPERFTGYDFTARQVTDHRKQIREFYGFCEPAVGDEDKLIVWLASDICPAEMPRDRLRAALLARRHQEKIEPPTPGRIERQFTAGTVSRSPPGTVAKLKDLLKVSDPDSVAAGGGRSFLQELKEDPGPLTLDTLPTEIVKLERVKAIGLPDDLFSLADISEKVVAGWRARAMKMYPSDLEACPKPIRLTLLAALCHVRRAEMIDGLVELLIQLVHKISLRAERKVEREIGEEFRRVHGKNGILVRIAQAALDLPEELAREVIYPALRSAATA</sequence>
<dbReference type="EMBL" id="QMEY01000007">
    <property type="protein sequence ID" value="RBQ18476.1"/>
    <property type="molecule type" value="Genomic_DNA"/>
</dbReference>
<dbReference type="InterPro" id="IPR025296">
    <property type="entry name" value="DUF4158"/>
</dbReference>
<protein>
    <recommendedName>
        <fullName evidence="1">DUF4158 domain-containing protein</fullName>
    </recommendedName>
</protein>
<name>A0A366LWY5_9ACTN</name>
<comment type="caution">
    <text evidence="2">The sequence shown here is derived from an EMBL/GenBank/DDBJ whole genome shotgun (WGS) entry which is preliminary data.</text>
</comment>
<gene>
    <name evidence="2" type="ORF">DP939_18365</name>
</gene>
<proteinExistence type="predicted"/>
<evidence type="ECO:0000259" key="1">
    <source>
        <dbReference type="Pfam" id="PF13700"/>
    </source>
</evidence>
<reference evidence="2 3" key="1">
    <citation type="submission" date="2018-06" db="EMBL/GenBank/DDBJ databases">
        <title>Sphaerisporangium craniellae sp. nov., isolated from a marine sponge in the South China Sea.</title>
        <authorList>
            <person name="Li L."/>
        </authorList>
    </citation>
    <scope>NUCLEOTIDE SEQUENCE [LARGE SCALE GENOMIC DNA]</scope>
    <source>
        <strain evidence="2 3">LHW63015</strain>
    </source>
</reference>
<evidence type="ECO:0000313" key="2">
    <source>
        <dbReference type="EMBL" id="RBQ18476.1"/>
    </source>
</evidence>
<accession>A0A366LWY5</accession>
<keyword evidence="3" id="KW-1185">Reference proteome</keyword>
<dbReference type="Proteomes" id="UP000253303">
    <property type="component" value="Unassembled WGS sequence"/>
</dbReference>
<feature type="domain" description="DUF4158" evidence="1">
    <location>
        <begin position="7"/>
        <end position="149"/>
    </location>
</feature>
<dbReference type="RefSeq" id="WP_113981951.1">
    <property type="nucleotide sequence ID" value="NZ_QMEY01000007.1"/>
</dbReference>
<dbReference type="Pfam" id="PF13700">
    <property type="entry name" value="DUF4158"/>
    <property type="match status" value="1"/>
</dbReference>
<evidence type="ECO:0000313" key="3">
    <source>
        <dbReference type="Proteomes" id="UP000253303"/>
    </source>
</evidence>
<dbReference type="AlphaFoldDB" id="A0A366LWY5"/>
<dbReference type="OrthoDB" id="3698941at2"/>
<organism evidence="2 3">
    <name type="scientific">Spongiactinospora rosea</name>
    <dbReference type="NCBI Taxonomy" id="2248750"/>
    <lineage>
        <taxon>Bacteria</taxon>
        <taxon>Bacillati</taxon>
        <taxon>Actinomycetota</taxon>
        <taxon>Actinomycetes</taxon>
        <taxon>Streptosporangiales</taxon>
        <taxon>Streptosporangiaceae</taxon>
        <taxon>Spongiactinospora</taxon>
    </lineage>
</organism>